<comment type="caution">
    <text evidence="2">The sequence shown here is derived from an EMBL/GenBank/DDBJ whole genome shotgun (WGS) entry which is preliminary data.</text>
</comment>
<organism evidence="2 3">
    <name type="scientific">Hyunsoonleella aestuarii</name>
    <dbReference type="NCBI Taxonomy" id="912802"/>
    <lineage>
        <taxon>Bacteria</taxon>
        <taxon>Pseudomonadati</taxon>
        <taxon>Bacteroidota</taxon>
        <taxon>Flavobacteriia</taxon>
        <taxon>Flavobacteriales</taxon>
        <taxon>Flavobacteriaceae</taxon>
    </lineage>
</organism>
<feature type="signal peptide" evidence="1">
    <location>
        <begin position="1"/>
        <end position="17"/>
    </location>
</feature>
<accession>A0ABP8E9K7</accession>
<feature type="chain" id="PRO_5046965685" evidence="1">
    <location>
        <begin position="18"/>
        <end position="205"/>
    </location>
</feature>
<evidence type="ECO:0000313" key="2">
    <source>
        <dbReference type="EMBL" id="GAA4268936.1"/>
    </source>
</evidence>
<keyword evidence="3" id="KW-1185">Reference proteome</keyword>
<dbReference type="EMBL" id="BAABAV010000001">
    <property type="protein sequence ID" value="GAA4268936.1"/>
    <property type="molecule type" value="Genomic_DNA"/>
</dbReference>
<reference evidence="3" key="1">
    <citation type="journal article" date="2019" name="Int. J. Syst. Evol. Microbiol.">
        <title>The Global Catalogue of Microorganisms (GCM) 10K type strain sequencing project: providing services to taxonomists for standard genome sequencing and annotation.</title>
        <authorList>
            <consortium name="The Broad Institute Genomics Platform"/>
            <consortium name="The Broad Institute Genome Sequencing Center for Infectious Disease"/>
            <person name="Wu L."/>
            <person name="Ma J."/>
        </authorList>
    </citation>
    <scope>NUCLEOTIDE SEQUENCE [LARGE SCALE GENOMIC DNA]</scope>
    <source>
        <strain evidence="3">JCM 17452</strain>
    </source>
</reference>
<sequence length="205" mass="22359">MKLNLFFAFLLCLNVTAMWSQVGIGTTDPSAELEIETTNTGIPALQLNPQSAPDGDADGQLAVIGDKLYMYDLTRDKWLSIETTALQYGRNGNVNNQRLRFGGDLRNNSSGPLMPFDGTIVYMTIKSSDGSSTKDFDIKINGTDVGNDTDATLDGRVNLSSGSFTQTEYNIDFDAGDFITLEIRNGSDVANPAGVIWVKWRVDNP</sequence>
<dbReference type="RefSeq" id="WP_139001139.1">
    <property type="nucleotide sequence ID" value="NZ_BAABAV010000001.1"/>
</dbReference>
<dbReference type="Proteomes" id="UP001500027">
    <property type="component" value="Unassembled WGS sequence"/>
</dbReference>
<evidence type="ECO:0000313" key="3">
    <source>
        <dbReference type="Proteomes" id="UP001500027"/>
    </source>
</evidence>
<keyword evidence="1" id="KW-0732">Signal</keyword>
<protein>
    <submittedName>
        <fullName evidence="2">Uncharacterized protein</fullName>
    </submittedName>
</protein>
<name>A0ABP8E9K7_9FLAO</name>
<gene>
    <name evidence="2" type="ORF">GCM10022257_10370</name>
</gene>
<proteinExistence type="predicted"/>
<evidence type="ECO:0000256" key="1">
    <source>
        <dbReference type="SAM" id="SignalP"/>
    </source>
</evidence>